<dbReference type="Proteomes" id="UP000298337">
    <property type="component" value="Unassembled WGS sequence"/>
</dbReference>
<dbReference type="Gene3D" id="3.40.50.2000">
    <property type="entry name" value="Glycogen Phosphorylase B"/>
    <property type="match status" value="1"/>
</dbReference>
<accession>A0A4Z0PDY8</accession>
<keyword evidence="3" id="KW-1185">Reference proteome</keyword>
<dbReference type="Pfam" id="PF13579">
    <property type="entry name" value="Glyco_trans_4_4"/>
    <property type="match status" value="1"/>
</dbReference>
<comment type="caution">
    <text evidence="2">The sequence shown here is derived from an EMBL/GenBank/DDBJ whole genome shotgun (WGS) entry which is preliminary data.</text>
</comment>
<evidence type="ECO:0000313" key="2">
    <source>
        <dbReference type="EMBL" id="TGE10521.1"/>
    </source>
</evidence>
<organism evidence="2 3">
    <name type="scientific">Hymenobacter fodinae</name>
    <dbReference type="NCBI Taxonomy" id="2510796"/>
    <lineage>
        <taxon>Bacteria</taxon>
        <taxon>Pseudomonadati</taxon>
        <taxon>Bacteroidota</taxon>
        <taxon>Cytophagia</taxon>
        <taxon>Cytophagales</taxon>
        <taxon>Hymenobacteraceae</taxon>
        <taxon>Hymenobacter</taxon>
    </lineage>
</organism>
<sequence>MTPAASHVLLLGWDDSPRTGEQLAPPVFTLVQALAPYTPLAIVLPRRPITFTSAPNSHVTVLSELTPAQIKALPTRPDHAAGWQAPAAPYLGSSVEAQGARTVGASAPLATPAEPYIGRAAHASTATPGTAIAAQRTATVGLASPEVPEPQPISPTGGLLNLDDFEADGAEPEATEAQDLAQPQDDVVPALPTVEVPVAATPLAENLPDGLAALQLTPAPDADLNFQVIQYARLASRQVVTEEFAVIYATDWPTWLAAMEIRQQTGRPLVLHVHSLAQDRNTPADRGWIQELERLAMRRADVVLASSEDVAERLRATYPVAAQNLQVVAPTDTTKLNTVLSGLETAWAHR</sequence>
<dbReference type="EMBL" id="SRLA01000001">
    <property type="protein sequence ID" value="TGE10521.1"/>
    <property type="molecule type" value="Genomic_DNA"/>
</dbReference>
<evidence type="ECO:0000259" key="1">
    <source>
        <dbReference type="Pfam" id="PF13579"/>
    </source>
</evidence>
<gene>
    <name evidence="2" type="ORF">EU556_06850</name>
</gene>
<dbReference type="InterPro" id="IPR028098">
    <property type="entry name" value="Glyco_trans_4-like_N"/>
</dbReference>
<dbReference type="AlphaFoldDB" id="A0A4Z0PDY8"/>
<reference evidence="2 3" key="1">
    <citation type="submission" date="2019-04" db="EMBL/GenBank/DDBJ databases">
        <authorList>
            <person name="Feng G."/>
            <person name="Zhang J."/>
            <person name="Zhu H."/>
        </authorList>
    </citation>
    <scope>NUCLEOTIDE SEQUENCE [LARGE SCALE GENOMIC DNA]</scope>
    <source>
        <strain evidence="2 3">92R-1</strain>
    </source>
</reference>
<protein>
    <recommendedName>
        <fullName evidence="1">Glycosyltransferase subfamily 4-like N-terminal domain-containing protein</fullName>
    </recommendedName>
</protein>
<proteinExistence type="predicted"/>
<dbReference type="RefSeq" id="WP_135432418.1">
    <property type="nucleotide sequence ID" value="NZ_SRLA01000001.1"/>
</dbReference>
<dbReference type="GO" id="GO:0016757">
    <property type="term" value="F:glycosyltransferase activity"/>
    <property type="evidence" value="ECO:0007669"/>
    <property type="project" value="UniProtKB-ARBA"/>
</dbReference>
<name>A0A4Z0PDY8_9BACT</name>
<feature type="domain" description="Glycosyltransferase subfamily 4-like N-terminal" evidence="1">
    <location>
        <begin position="188"/>
        <end position="330"/>
    </location>
</feature>
<dbReference type="OrthoDB" id="9810929at2"/>
<evidence type="ECO:0000313" key="3">
    <source>
        <dbReference type="Proteomes" id="UP000298337"/>
    </source>
</evidence>
<dbReference type="SUPFAM" id="SSF53756">
    <property type="entry name" value="UDP-Glycosyltransferase/glycogen phosphorylase"/>
    <property type="match status" value="1"/>
</dbReference>